<reference evidence="1 2" key="1">
    <citation type="journal article" date="2021" name="Elife">
        <title>Chloroplast acquisition without the gene transfer in kleptoplastic sea slugs, Plakobranchus ocellatus.</title>
        <authorList>
            <person name="Maeda T."/>
            <person name="Takahashi S."/>
            <person name="Yoshida T."/>
            <person name="Shimamura S."/>
            <person name="Takaki Y."/>
            <person name="Nagai Y."/>
            <person name="Toyoda A."/>
            <person name="Suzuki Y."/>
            <person name="Arimoto A."/>
            <person name="Ishii H."/>
            <person name="Satoh N."/>
            <person name="Nishiyama T."/>
            <person name="Hasebe M."/>
            <person name="Maruyama T."/>
            <person name="Minagawa J."/>
            <person name="Obokata J."/>
            <person name="Shigenobu S."/>
        </authorList>
    </citation>
    <scope>NUCLEOTIDE SEQUENCE [LARGE SCALE GENOMIC DNA]</scope>
</reference>
<name>A0AAV3Y6Q2_9GAST</name>
<organism evidence="1 2">
    <name type="scientific">Plakobranchus ocellatus</name>
    <dbReference type="NCBI Taxonomy" id="259542"/>
    <lineage>
        <taxon>Eukaryota</taxon>
        <taxon>Metazoa</taxon>
        <taxon>Spiralia</taxon>
        <taxon>Lophotrochozoa</taxon>
        <taxon>Mollusca</taxon>
        <taxon>Gastropoda</taxon>
        <taxon>Heterobranchia</taxon>
        <taxon>Euthyneura</taxon>
        <taxon>Panpulmonata</taxon>
        <taxon>Sacoglossa</taxon>
        <taxon>Placobranchoidea</taxon>
        <taxon>Plakobranchidae</taxon>
        <taxon>Plakobranchus</taxon>
    </lineage>
</organism>
<dbReference type="Proteomes" id="UP000735302">
    <property type="component" value="Unassembled WGS sequence"/>
</dbReference>
<gene>
    <name evidence="1" type="ORF">PoB_000444900</name>
</gene>
<proteinExistence type="predicted"/>
<evidence type="ECO:0000313" key="1">
    <source>
        <dbReference type="EMBL" id="GFN77943.1"/>
    </source>
</evidence>
<evidence type="ECO:0000313" key="2">
    <source>
        <dbReference type="Proteomes" id="UP000735302"/>
    </source>
</evidence>
<accession>A0AAV3Y6Q2</accession>
<sequence>MSTSRSPHCQLLSQFCLLSMNRPTEKVWKAEQSQVLLSPLAHSFKQTWRTKTTTKTTSETALENVKNIERTTSIGFWLWLLERSVAERREGSQAGQKWTKGGEYHL</sequence>
<dbReference type="AlphaFoldDB" id="A0AAV3Y6Q2"/>
<dbReference type="EMBL" id="BLXT01000514">
    <property type="protein sequence ID" value="GFN77943.1"/>
    <property type="molecule type" value="Genomic_DNA"/>
</dbReference>
<protein>
    <submittedName>
        <fullName evidence="1">Uncharacterized protein</fullName>
    </submittedName>
</protein>
<keyword evidence="2" id="KW-1185">Reference proteome</keyword>
<comment type="caution">
    <text evidence="1">The sequence shown here is derived from an EMBL/GenBank/DDBJ whole genome shotgun (WGS) entry which is preliminary data.</text>
</comment>